<dbReference type="PANTHER" id="PTHR10039:SF14">
    <property type="entry name" value="NACHT DOMAIN-CONTAINING PROTEIN"/>
    <property type="match status" value="1"/>
</dbReference>
<dbReference type="InterPro" id="IPR054471">
    <property type="entry name" value="GPIID_WHD"/>
</dbReference>
<dbReference type="Proteomes" id="UP001270362">
    <property type="component" value="Unassembled WGS sequence"/>
</dbReference>
<reference evidence="5" key="2">
    <citation type="submission" date="2023-06" db="EMBL/GenBank/DDBJ databases">
        <authorList>
            <consortium name="Lawrence Berkeley National Laboratory"/>
            <person name="Haridas S."/>
            <person name="Hensen N."/>
            <person name="Bonometti L."/>
            <person name="Westerberg I."/>
            <person name="Brannstrom I.O."/>
            <person name="Guillou S."/>
            <person name="Cros-Aarteil S."/>
            <person name="Calhoun S."/>
            <person name="Kuo A."/>
            <person name="Mondo S."/>
            <person name="Pangilinan J."/>
            <person name="Riley R."/>
            <person name="Labutti K."/>
            <person name="Andreopoulos B."/>
            <person name="Lipzen A."/>
            <person name="Chen C."/>
            <person name="Yanf M."/>
            <person name="Daum C."/>
            <person name="Ng V."/>
            <person name="Clum A."/>
            <person name="Steindorff A."/>
            <person name="Ohm R."/>
            <person name="Martin F."/>
            <person name="Silar P."/>
            <person name="Natvig D."/>
            <person name="Lalanne C."/>
            <person name="Gautier V."/>
            <person name="Ament-Velasquez S.L."/>
            <person name="Kruys A."/>
            <person name="Hutchinson M.I."/>
            <person name="Powell A.J."/>
            <person name="Barry K."/>
            <person name="Miller A.N."/>
            <person name="Grigoriev I.V."/>
            <person name="Debuchy R."/>
            <person name="Gladieux P."/>
            <person name="Thoren M.H."/>
            <person name="Johannesson H."/>
        </authorList>
    </citation>
    <scope>NUCLEOTIDE SEQUENCE</scope>
    <source>
        <strain evidence="5">CBS 314.62</strain>
    </source>
</reference>
<dbReference type="Pfam" id="PF24883">
    <property type="entry name" value="NPHP3_N"/>
    <property type="match status" value="1"/>
</dbReference>
<protein>
    <recommendedName>
        <fullName evidence="7">NACHT domain-containing protein</fullName>
    </recommendedName>
</protein>
<evidence type="ECO:0000259" key="2">
    <source>
        <dbReference type="Pfam" id="PF22939"/>
    </source>
</evidence>
<gene>
    <name evidence="5" type="ORF">B0T22DRAFT_163143</name>
</gene>
<proteinExistence type="predicted"/>
<evidence type="ECO:0000256" key="1">
    <source>
        <dbReference type="ARBA" id="ARBA00022737"/>
    </source>
</evidence>
<keyword evidence="1" id="KW-0677">Repeat</keyword>
<evidence type="ECO:0000259" key="3">
    <source>
        <dbReference type="Pfam" id="PF24809"/>
    </source>
</evidence>
<dbReference type="AlphaFoldDB" id="A0AAE0XA33"/>
<name>A0AAE0XA33_9PEZI</name>
<dbReference type="InterPro" id="IPR056884">
    <property type="entry name" value="NPHP3-like_N"/>
</dbReference>
<reference evidence="5" key="1">
    <citation type="journal article" date="2023" name="Mol. Phylogenet. Evol.">
        <title>Genome-scale phylogeny and comparative genomics of the fungal order Sordariales.</title>
        <authorList>
            <person name="Hensen N."/>
            <person name="Bonometti L."/>
            <person name="Westerberg I."/>
            <person name="Brannstrom I.O."/>
            <person name="Guillou S."/>
            <person name="Cros-Aarteil S."/>
            <person name="Calhoun S."/>
            <person name="Haridas S."/>
            <person name="Kuo A."/>
            <person name="Mondo S."/>
            <person name="Pangilinan J."/>
            <person name="Riley R."/>
            <person name="LaButti K."/>
            <person name="Andreopoulos B."/>
            <person name="Lipzen A."/>
            <person name="Chen C."/>
            <person name="Yan M."/>
            <person name="Daum C."/>
            <person name="Ng V."/>
            <person name="Clum A."/>
            <person name="Steindorff A."/>
            <person name="Ohm R.A."/>
            <person name="Martin F."/>
            <person name="Silar P."/>
            <person name="Natvig D.O."/>
            <person name="Lalanne C."/>
            <person name="Gautier V."/>
            <person name="Ament-Velasquez S.L."/>
            <person name="Kruys A."/>
            <person name="Hutchinson M.I."/>
            <person name="Powell A.J."/>
            <person name="Barry K."/>
            <person name="Miller A.N."/>
            <person name="Grigoriev I.V."/>
            <person name="Debuchy R."/>
            <person name="Gladieux P."/>
            <person name="Hiltunen Thoren M."/>
            <person name="Johannesson H."/>
        </authorList>
    </citation>
    <scope>NUCLEOTIDE SEQUENCE</scope>
    <source>
        <strain evidence="5">CBS 314.62</strain>
    </source>
</reference>
<evidence type="ECO:0000313" key="5">
    <source>
        <dbReference type="EMBL" id="KAK3688870.1"/>
    </source>
</evidence>
<organism evidence="5 6">
    <name type="scientific">Podospora appendiculata</name>
    <dbReference type="NCBI Taxonomy" id="314037"/>
    <lineage>
        <taxon>Eukaryota</taxon>
        <taxon>Fungi</taxon>
        <taxon>Dikarya</taxon>
        <taxon>Ascomycota</taxon>
        <taxon>Pezizomycotina</taxon>
        <taxon>Sordariomycetes</taxon>
        <taxon>Sordariomycetidae</taxon>
        <taxon>Sordariales</taxon>
        <taxon>Podosporaceae</taxon>
        <taxon>Podospora</taxon>
    </lineage>
</organism>
<keyword evidence="6" id="KW-1185">Reference proteome</keyword>
<dbReference type="EMBL" id="JAULSO010000002">
    <property type="protein sequence ID" value="KAK3688870.1"/>
    <property type="molecule type" value="Genomic_DNA"/>
</dbReference>
<evidence type="ECO:0000259" key="4">
    <source>
        <dbReference type="Pfam" id="PF24883"/>
    </source>
</evidence>
<sequence>MATVPWLDDAFREARREFLASVSQRHHQDFAKFGTIDHVYAEIVDIQKKQSKTKTLVALKRIEPFLNSLKDYFGVIDTFSQIQPEIFCLVWGPLKLILQLASSATATFRRLVALLEDIGHMLPHFKKYAESGIFDGNDQVKRVMCLFYRDILDLNLEMFKFFQKPSLHTLIDSFWPHFRNKLAIIQDNVESHKRLMVSNVTLEHVLQADDFRRRVLERFEREEKRSAELQFKTLSDVMSSPWCKSKLQSAVETSSKASGEWLFQDPTFQNWLQGVGSVERCIWIRGIPGAGKTTLTANTIQYLKAKGHLVLFAFLTQDRESFGSSVPVLHSLMFQVVEANRDLLPEVHDAYDTGDHKLPAAQDRVQDHFCKIAKISGPLLISIDGIDEISKERREALIRTLLDIVTACDNVKLLVSCREERDIMKLLEDKTSSVKVDEGNGADIKEYIEKEGNDWIMELRDLGATESDFTVINNALVGVRERAKGMFLYAKLVLSIAKAQVDLDGILAELSNLPDGLDQAYGRILAHLRGNEAAMKVLLWIVCAKRSMREHEILQAVLIKPSMPDFQSQRKAWLDIRAACGPVVEIQEDVLRLVHFTAKEYLLGTQSGKFLKAHDGHIQAVSVCLTYLLFKSFDRLFSLEFTGEDQETSQQRILSGDFILFPYATDSWLDHIRDLNQVPETDTEGIKSITHTV</sequence>
<evidence type="ECO:0008006" key="7">
    <source>
        <dbReference type="Google" id="ProtNLM"/>
    </source>
</evidence>
<dbReference type="Pfam" id="PF24809">
    <property type="entry name" value="DUF7708"/>
    <property type="match status" value="1"/>
</dbReference>
<accession>A0AAE0XA33</accession>
<dbReference type="Gene3D" id="3.40.50.300">
    <property type="entry name" value="P-loop containing nucleotide triphosphate hydrolases"/>
    <property type="match status" value="1"/>
</dbReference>
<dbReference type="Pfam" id="PF22939">
    <property type="entry name" value="WHD_GPIID"/>
    <property type="match status" value="1"/>
</dbReference>
<dbReference type="CDD" id="cd01983">
    <property type="entry name" value="SIMIBI"/>
    <property type="match status" value="1"/>
</dbReference>
<feature type="domain" description="GPI inositol-deacylase winged helix" evidence="2">
    <location>
        <begin position="523"/>
        <end position="604"/>
    </location>
</feature>
<feature type="domain" description="Nephrocystin 3-like N-terminal" evidence="4">
    <location>
        <begin position="258"/>
        <end position="418"/>
    </location>
</feature>
<dbReference type="PANTHER" id="PTHR10039">
    <property type="entry name" value="AMELOGENIN"/>
    <property type="match status" value="1"/>
</dbReference>
<dbReference type="SUPFAM" id="SSF52540">
    <property type="entry name" value="P-loop containing nucleoside triphosphate hydrolases"/>
    <property type="match status" value="1"/>
</dbReference>
<dbReference type="InterPro" id="IPR027417">
    <property type="entry name" value="P-loop_NTPase"/>
</dbReference>
<feature type="domain" description="DUF7708" evidence="3">
    <location>
        <begin position="62"/>
        <end position="194"/>
    </location>
</feature>
<evidence type="ECO:0000313" key="6">
    <source>
        <dbReference type="Proteomes" id="UP001270362"/>
    </source>
</evidence>
<comment type="caution">
    <text evidence="5">The sequence shown here is derived from an EMBL/GenBank/DDBJ whole genome shotgun (WGS) entry which is preliminary data.</text>
</comment>
<dbReference type="InterPro" id="IPR056125">
    <property type="entry name" value="DUF7708"/>
</dbReference>